<keyword evidence="5" id="KW-0862">Zinc</keyword>
<evidence type="ECO:0000259" key="9">
    <source>
        <dbReference type="PROSITE" id="PS50157"/>
    </source>
</evidence>
<feature type="domain" description="C2H2-type" evidence="9">
    <location>
        <begin position="27"/>
        <end position="54"/>
    </location>
</feature>
<dbReference type="InterPro" id="IPR013087">
    <property type="entry name" value="Znf_C2H2_type"/>
</dbReference>
<evidence type="ECO:0000313" key="10">
    <source>
        <dbReference type="EMBL" id="CAL8141529.1"/>
    </source>
</evidence>
<evidence type="ECO:0000256" key="7">
    <source>
        <dbReference type="PROSITE-ProRule" id="PRU00042"/>
    </source>
</evidence>
<evidence type="ECO:0000256" key="1">
    <source>
        <dbReference type="ARBA" id="ARBA00004123"/>
    </source>
</evidence>
<feature type="domain" description="C2H2-type" evidence="9">
    <location>
        <begin position="55"/>
        <end position="82"/>
    </location>
</feature>
<evidence type="ECO:0000256" key="2">
    <source>
        <dbReference type="ARBA" id="ARBA00022723"/>
    </source>
</evidence>
<dbReference type="PROSITE" id="PS50157">
    <property type="entry name" value="ZINC_FINGER_C2H2_2"/>
    <property type="match status" value="10"/>
</dbReference>
<evidence type="ECO:0000256" key="4">
    <source>
        <dbReference type="ARBA" id="ARBA00022771"/>
    </source>
</evidence>
<dbReference type="Pfam" id="PF00096">
    <property type="entry name" value="zf-C2H2"/>
    <property type="match status" value="4"/>
</dbReference>
<name>A0ABP1S1Q9_9HEXA</name>
<keyword evidence="4 7" id="KW-0863">Zinc-finger</keyword>
<feature type="domain" description="C2H2-type" evidence="9">
    <location>
        <begin position="160"/>
        <end position="186"/>
    </location>
</feature>
<keyword evidence="2" id="KW-0479">Metal-binding</keyword>
<organism evidence="10 11">
    <name type="scientific">Orchesella dallaii</name>
    <dbReference type="NCBI Taxonomy" id="48710"/>
    <lineage>
        <taxon>Eukaryota</taxon>
        <taxon>Metazoa</taxon>
        <taxon>Ecdysozoa</taxon>
        <taxon>Arthropoda</taxon>
        <taxon>Hexapoda</taxon>
        <taxon>Collembola</taxon>
        <taxon>Entomobryomorpha</taxon>
        <taxon>Entomobryoidea</taxon>
        <taxon>Orchesellidae</taxon>
        <taxon>Orchesellinae</taxon>
        <taxon>Orchesella</taxon>
    </lineage>
</organism>
<gene>
    <name evidence="10" type="ORF">ODALV1_LOCUS28759</name>
</gene>
<reference evidence="10 11" key="1">
    <citation type="submission" date="2024-08" db="EMBL/GenBank/DDBJ databases">
        <authorList>
            <person name="Cucini C."/>
            <person name="Frati F."/>
        </authorList>
    </citation>
    <scope>NUCLEOTIDE SEQUENCE [LARGE SCALE GENOMIC DNA]</scope>
</reference>
<comment type="subcellular location">
    <subcellularLocation>
        <location evidence="1">Nucleus</location>
    </subcellularLocation>
</comment>
<feature type="region of interest" description="Disordered" evidence="8">
    <location>
        <begin position="1"/>
        <end position="21"/>
    </location>
</feature>
<keyword evidence="3" id="KW-0677">Repeat</keyword>
<dbReference type="InterPro" id="IPR036236">
    <property type="entry name" value="Znf_C2H2_sf"/>
</dbReference>
<evidence type="ECO:0000256" key="5">
    <source>
        <dbReference type="ARBA" id="ARBA00022833"/>
    </source>
</evidence>
<dbReference type="Pfam" id="PF13912">
    <property type="entry name" value="zf-C2H2_6"/>
    <property type="match status" value="2"/>
</dbReference>
<dbReference type="SMART" id="SM00355">
    <property type="entry name" value="ZnF_C2H2"/>
    <property type="match status" value="10"/>
</dbReference>
<sequence>MSEANRITNKNEIKHHNMTSKTGSKPYLYPSCGKRYFSKSDFARHFRTHTVENAFKCQICEKTFSRQSALKEHMNSHMGLKPHICNVCNDGFSTRRALLYHVATHTNEQTQPHVYDPDHYPITILTEKDRRSYECNICKKTFSREYTIMKHLSSFTGMNVNCKLCGKGFFTNRNLESHLQTVHKDECLFKCSVCEMGFPQQDLLEGHYKSTHTPDSKPYKCKVCNFGFNIHSRLKAHMMKHTNERPFTCNKCNKTFKLETTLRLHLERHKRTYVCQQCDKVCKSKEALRRHNKIHTGERPHVCLWCCARFVWKHNLKRHLKRHEKQDKYEERMKNEFKLITQSQQQYHNVTVNSEETEVNVNAQEIDGEALKIQDALETSMTPLAADSKEPVYNLGELTYDVVWIDSESFSTINAIDWNSLGGQEKNPEEVETDSV</sequence>
<feature type="domain" description="C2H2-type" evidence="9">
    <location>
        <begin position="301"/>
        <end position="328"/>
    </location>
</feature>
<feature type="domain" description="C2H2-type" evidence="9">
    <location>
        <begin position="219"/>
        <end position="246"/>
    </location>
</feature>
<evidence type="ECO:0000256" key="8">
    <source>
        <dbReference type="SAM" id="MobiDB-lite"/>
    </source>
</evidence>
<evidence type="ECO:0000256" key="3">
    <source>
        <dbReference type="ARBA" id="ARBA00022737"/>
    </source>
</evidence>
<comment type="caution">
    <text evidence="10">The sequence shown here is derived from an EMBL/GenBank/DDBJ whole genome shotgun (WGS) entry which is preliminary data.</text>
</comment>
<keyword evidence="6" id="KW-0539">Nucleus</keyword>
<keyword evidence="11" id="KW-1185">Reference proteome</keyword>
<accession>A0ABP1S1Q9</accession>
<dbReference type="Gene3D" id="3.30.160.60">
    <property type="entry name" value="Classic Zinc Finger"/>
    <property type="match status" value="9"/>
</dbReference>
<feature type="domain" description="C2H2-type" evidence="9">
    <location>
        <begin position="133"/>
        <end position="160"/>
    </location>
</feature>
<proteinExistence type="predicted"/>
<evidence type="ECO:0000313" key="11">
    <source>
        <dbReference type="Proteomes" id="UP001642540"/>
    </source>
</evidence>
<dbReference type="InterPro" id="IPR050888">
    <property type="entry name" value="ZnF_C2H2-type_TF"/>
</dbReference>
<dbReference type="EMBL" id="CAXLJM020000147">
    <property type="protein sequence ID" value="CAL8141529.1"/>
    <property type="molecule type" value="Genomic_DNA"/>
</dbReference>
<dbReference type="Proteomes" id="UP001642540">
    <property type="component" value="Unassembled WGS sequence"/>
</dbReference>
<feature type="domain" description="C2H2-type" evidence="9">
    <location>
        <begin position="83"/>
        <end position="110"/>
    </location>
</feature>
<feature type="domain" description="C2H2-type" evidence="9">
    <location>
        <begin position="273"/>
        <end position="300"/>
    </location>
</feature>
<dbReference type="PROSITE" id="PS00028">
    <property type="entry name" value="ZINC_FINGER_C2H2_1"/>
    <property type="match status" value="7"/>
</dbReference>
<dbReference type="PANTHER" id="PTHR24406">
    <property type="entry name" value="TRANSCRIPTIONAL REPRESSOR CTCFL-RELATED"/>
    <property type="match status" value="1"/>
</dbReference>
<feature type="domain" description="C2H2-type" evidence="9">
    <location>
        <begin position="189"/>
        <end position="217"/>
    </location>
</feature>
<feature type="domain" description="C2H2-type" evidence="9">
    <location>
        <begin position="247"/>
        <end position="269"/>
    </location>
</feature>
<evidence type="ECO:0000256" key="6">
    <source>
        <dbReference type="ARBA" id="ARBA00023242"/>
    </source>
</evidence>
<dbReference type="SUPFAM" id="SSF57667">
    <property type="entry name" value="beta-beta-alpha zinc fingers"/>
    <property type="match status" value="6"/>
</dbReference>
<protein>
    <recommendedName>
        <fullName evidence="9">C2H2-type domain-containing protein</fullName>
    </recommendedName>
</protein>